<dbReference type="RefSeq" id="WP_146091963.1">
    <property type="nucleotide sequence ID" value="NZ_JAVSDN010000015.1"/>
</dbReference>
<dbReference type="EMBL" id="WAGF01000026">
    <property type="protein sequence ID" value="KAB0875118.1"/>
    <property type="molecule type" value="Genomic_DNA"/>
</dbReference>
<dbReference type="Proteomes" id="UP000439917">
    <property type="component" value="Unassembled WGS sequence"/>
</dbReference>
<comment type="caution">
    <text evidence="2">The sequence shown here is derived from an EMBL/GenBank/DDBJ whole genome shotgun (WGS) entry which is preliminary data.</text>
</comment>
<evidence type="ECO:0000256" key="1">
    <source>
        <dbReference type="SAM" id="MobiDB-lite"/>
    </source>
</evidence>
<accession>A0AAN6AUX9</accession>
<dbReference type="AlphaFoldDB" id="A0AAN6AUX9"/>
<sequence length="84" mass="8849">MIDNPKVIVIDRPNGSVAVAVTNGSADFHDAIIMVSADNKGGDDIIDARESALFYAAKRIMQLEKGGYSPPPDGNHQPVSGRGV</sequence>
<organism evidence="2 3">
    <name type="scientific">Cronobacter sakazakii</name>
    <name type="common">Enterobacter sakazakii</name>
    <dbReference type="NCBI Taxonomy" id="28141"/>
    <lineage>
        <taxon>Bacteria</taxon>
        <taxon>Pseudomonadati</taxon>
        <taxon>Pseudomonadota</taxon>
        <taxon>Gammaproteobacteria</taxon>
        <taxon>Enterobacterales</taxon>
        <taxon>Enterobacteriaceae</taxon>
        <taxon>Cronobacter</taxon>
    </lineage>
</organism>
<gene>
    <name evidence="2" type="ORF">FZI38_21725</name>
</gene>
<feature type="region of interest" description="Disordered" evidence="1">
    <location>
        <begin position="64"/>
        <end position="84"/>
    </location>
</feature>
<proteinExistence type="predicted"/>
<evidence type="ECO:0000313" key="3">
    <source>
        <dbReference type="Proteomes" id="UP000439917"/>
    </source>
</evidence>
<protein>
    <submittedName>
        <fullName evidence="2">Uncharacterized protein</fullName>
    </submittedName>
</protein>
<reference evidence="2 3" key="1">
    <citation type="submission" date="2019-09" db="EMBL/GenBank/DDBJ databases">
        <title>Prevalence, distribution, and phylogeny of type two toxin-antitoxin genes possessed by Cronobacter species where C. sakazakii homologs follow sequence type lineages.</title>
        <authorList>
            <person name="Finkelstein S."/>
            <person name="Negrete F."/>
            <person name="Jang H."/>
            <person name="Gopinath G.R."/>
            <person name="Tall B.D."/>
        </authorList>
    </citation>
    <scope>NUCLEOTIDE SEQUENCE [LARGE SCALE GENOMIC DNA]</scope>
    <source>
        <strain evidence="2 3">MOD1_Comp4</strain>
    </source>
</reference>
<name>A0AAN6AUX9_CROSK</name>
<evidence type="ECO:0000313" key="2">
    <source>
        <dbReference type="EMBL" id="KAB0875118.1"/>
    </source>
</evidence>